<dbReference type="RefSeq" id="WP_104813079.1">
    <property type="nucleotide sequence ID" value="NZ_MQUB01000001.1"/>
</dbReference>
<dbReference type="AlphaFoldDB" id="A0A2S7KRB9"/>
<evidence type="ECO:0000313" key="3">
    <source>
        <dbReference type="Proteomes" id="UP000239800"/>
    </source>
</evidence>
<dbReference type="EMBL" id="MQUB01000001">
    <property type="protein sequence ID" value="PQB05147.1"/>
    <property type="molecule type" value="Genomic_DNA"/>
</dbReference>
<accession>A0A2S7KRB9</accession>
<comment type="caution">
    <text evidence="2">The sequence shown here is derived from an EMBL/GenBank/DDBJ whole genome shotgun (WGS) entry which is preliminary data.</text>
</comment>
<keyword evidence="3" id="KW-1185">Reference proteome</keyword>
<proteinExistence type="predicted"/>
<protein>
    <submittedName>
        <fullName evidence="2">Uncharacterized protein</fullName>
    </submittedName>
</protein>
<name>A0A2S7KRB9_9FLAO</name>
<organism evidence="2 3">
    <name type="scientific">Aureitalea marina</name>
    <dbReference type="NCBI Taxonomy" id="930804"/>
    <lineage>
        <taxon>Bacteria</taxon>
        <taxon>Pseudomonadati</taxon>
        <taxon>Bacteroidota</taxon>
        <taxon>Flavobacteriia</taxon>
        <taxon>Flavobacteriales</taxon>
        <taxon>Flavobacteriaceae</taxon>
        <taxon>Aureitalea</taxon>
    </lineage>
</organism>
<reference evidence="2 3" key="1">
    <citation type="submission" date="2016-11" db="EMBL/GenBank/DDBJ databases">
        <title>Trade-off between light-utilization and light-protection in marine flavobacteria.</title>
        <authorList>
            <person name="Kumagai Y."/>
        </authorList>
    </citation>
    <scope>NUCLEOTIDE SEQUENCE [LARGE SCALE GENOMIC DNA]</scope>
    <source>
        <strain evidence="2 3">NBRC 107741</strain>
    </source>
</reference>
<sequence>MKKSIIISCLILLSWSCQDLLAQESIITDNLASVLDQKKSNSRDLDVFPWNGCNDFEVTIDLEYVQVTTTIMVCCAMGICIPHGTVSNREVTRFPATIEIVSSNYVDYNGQKISIALGTYAIDSSGKLQELRYKVIKP</sequence>
<feature type="signal peptide" evidence="1">
    <location>
        <begin position="1"/>
        <end position="22"/>
    </location>
</feature>
<dbReference type="Proteomes" id="UP000239800">
    <property type="component" value="Unassembled WGS sequence"/>
</dbReference>
<gene>
    <name evidence="2" type="ORF">BST85_09805</name>
</gene>
<dbReference type="OrthoDB" id="616292at2"/>
<feature type="chain" id="PRO_5015689539" evidence="1">
    <location>
        <begin position="23"/>
        <end position="138"/>
    </location>
</feature>
<evidence type="ECO:0000256" key="1">
    <source>
        <dbReference type="SAM" id="SignalP"/>
    </source>
</evidence>
<keyword evidence="1" id="KW-0732">Signal</keyword>
<evidence type="ECO:0000313" key="2">
    <source>
        <dbReference type="EMBL" id="PQB05147.1"/>
    </source>
</evidence>